<evidence type="ECO:0000256" key="4">
    <source>
        <dbReference type="ARBA" id="ARBA00023204"/>
    </source>
</evidence>
<dbReference type="InterPro" id="IPR017961">
    <property type="entry name" value="DNA_pol_Y-fam_little_finger"/>
</dbReference>
<reference evidence="7 8" key="1">
    <citation type="submission" date="2014-07" db="EMBL/GenBank/DDBJ databases">
        <title>Unique and conserved regions in Vibrio harveyi and related species in comparison with the shrimp pathogen Vibrio harveyi CAIM 1792.</title>
        <authorList>
            <person name="Espinoza-Valles I."/>
            <person name="Vora G."/>
            <person name="Leekitcharoenphon P."/>
            <person name="Ussery D."/>
            <person name="Hoj L."/>
            <person name="Gomez-Gil B."/>
        </authorList>
    </citation>
    <scope>NUCLEOTIDE SEQUENCE [LARGE SCALE GENOMIC DNA]</scope>
    <source>
        <strain evidence="8">CAIM 1854 / LMG 25443</strain>
    </source>
</reference>
<dbReference type="GO" id="GO:0006281">
    <property type="term" value="P:DNA repair"/>
    <property type="evidence" value="ECO:0007669"/>
    <property type="project" value="UniProtKB-KW"/>
</dbReference>
<dbReference type="GO" id="GO:0042276">
    <property type="term" value="P:error-prone translesion synthesis"/>
    <property type="evidence" value="ECO:0007669"/>
    <property type="project" value="TreeGrafter"/>
</dbReference>
<dbReference type="SUPFAM" id="SSF56672">
    <property type="entry name" value="DNA/RNA polymerases"/>
    <property type="match status" value="1"/>
</dbReference>
<dbReference type="Gene3D" id="3.40.1170.60">
    <property type="match status" value="1"/>
</dbReference>
<dbReference type="Gene3D" id="1.10.150.20">
    <property type="entry name" value="5' to 3' exonuclease, C-terminal subdomain"/>
    <property type="match status" value="1"/>
</dbReference>
<dbReference type="PANTHER" id="PTHR11076">
    <property type="entry name" value="DNA REPAIR POLYMERASE UMUC / TRANSFERASE FAMILY MEMBER"/>
    <property type="match status" value="1"/>
</dbReference>
<sequence>MSFALIDANSFYCSCEAVFNPFYRGKPLVVLSNNDGTVVAVNRLAKQCGVPKFQPYFKIKALCEARGVIVRSSNYELYADISTKMMNVIGRFAPRQHIYSIDESFLDLHNCSKSIKDIRQHGALIKKTVWRECRIPVSVGIGPTLTLAKSANHAAKDIAGYQGVCVIDNDQERIAVLRTQQVADVWGIGSRYAQRLKHMGIETAYDLSRFEPSKARRNFNVEMERTVRELNGEICKIWDDVRADKQQIYSTRSVGERITDLNSLQEALAKRVGIAAKKARAQNSLCKTMICFAHTSSFDQKTDGFKVLHKIPYPTSDTMALVKLATESARQFYKPGVPYYKIGVGLIELVDGLHEQLDLLNPRQADDELMKVLDGINRKYGNDTMFLAAQGIEPKWEMRRELLSPQYTTKWNDIPKVRC</sequence>
<keyword evidence="5" id="KW-0742">SOS response</keyword>
<dbReference type="Gene3D" id="3.30.70.270">
    <property type="match status" value="1"/>
</dbReference>
<evidence type="ECO:0000256" key="2">
    <source>
        <dbReference type="ARBA" id="ARBA00022763"/>
    </source>
</evidence>
<dbReference type="GO" id="GO:0003684">
    <property type="term" value="F:damaged DNA binding"/>
    <property type="evidence" value="ECO:0007669"/>
    <property type="project" value="InterPro"/>
</dbReference>
<accession>A0A0C1Z800</accession>
<dbReference type="Pfam" id="PF00817">
    <property type="entry name" value="IMS"/>
    <property type="match status" value="1"/>
</dbReference>
<dbReference type="GO" id="GO:0003887">
    <property type="term" value="F:DNA-directed DNA polymerase activity"/>
    <property type="evidence" value="ECO:0007669"/>
    <property type="project" value="TreeGrafter"/>
</dbReference>
<feature type="domain" description="UmuC" evidence="6">
    <location>
        <begin position="3"/>
        <end position="189"/>
    </location>
</feature>
<dbReference type="InterPro" id="IPR025188">
    <property type="entry name" value="DUF4113"/>
</dbReference>
<evidence type="ECO:0000259" key="6">
    <source>
        <dbReference type="PROSITE" id="PS50173"/>
    </source>
</evidence>
<dbReference type="AlphaFoldDB" id="A0A0C1Z800"/>
<evidence type="ECO:0000256" key="1">
    <source>
        <dbReference type="ARBA" id="ARBA00010945"/>
    </source>
</evidence>
<dbReference type="PANTHER" id="PTHR11076:SF34">
    <property type="entry name" value="PROTEIN UMUC"/>
    <property type="match status" value="1"/>
</dbReference>
<organism evidence="7 8">
    <name type="scientific">Vibrio owensii CAIM 1854 = LMG 25443</name>
    <dbReference type="NCBI Taxonomy" id="1229493"/>
    <lineage>
        <taxon>Bacteria</taxon>
        <taxon>Pseudomonadati</taxon>
        <taxon>Pseudomonadota</taxon>
        <taxon>Gammaproteobacteria</taxon>
        <taxon>Vibrionales</taxon>
        <taxon>Vibrionaceae</taxon>
        <taxon>Vibrio</taxon>
    </lineage>
</organism>
<protein>
    <submittedName>
        <fullName evidence="7">XRE family transcriptional regulator</fullName>
    </submittedName>
</protein>
<dbReference type="InterPro" id="IPR001126">
    <property type="entry name" value="UmuC"/>
</dbReference>
<comment type="caution">
    <text evidence="7">The sequence shown here is derived from an EMBL/GenBank/DDBJ whole genome shotgun (WGS) entry which is preliminary data.</text>
</comment>
<dbReference type="RefSeq" id="WP_027726555.1">
    <property type="nucleotide sequence ID" value="NZ_BAOH01000005.1"/>
</dbReference>
<evidence type="ECO:0000256" key="3">
    <source>
        <dbReference type="ARBA" id="ARBA00023199"/>
    </source>
</evidence>
<dbReference type="PROSITE" id="PS50173">
    <property type="entry name" value="UMUC"/>
    <property type="match status" value="1"/>
</dbReference>
<gene>
    <name evidence="7" type="ORF">H735_09320</name>
</gene>
<dbReference type="InterPro" id="IPR043128">
    <property type="entry name" value="Rev_trsase/Diguanyl_cyclase"/>
</dbReference>
<proteinExistence type="inferred from homology"/>
<dbReference type="InterPro" id="IPR050116">
    <property type="entry name" value="DNA_polymerase-Y"/>
</dbReference>
<dbReference type="PATRIC" id="fig|1229493.5.peg.948"/>
<keyword evidence="4" id="KW-0234">DNA repair</keyword>
<keyword evidence="3" id="KW-0741">SOS mutagenesis</keyword>
<evidence type="ECO:0000313" key="7">
    <source>
        <dbReference type="EMBL" id="KIF53130.1"/>
    </source>
</evidence>
<evidence type="ECO:0000313" key="8">
    <source>
        <dbReference type="Proteomes" id="UP000031586"/>
    </source>
</evidence>
<dbReference type="GO" id="GO:0009432">
    <property type="term" value="P:SOS response"/>
    <property type="evidence" value="ECO:0007669"/>
    <property type="project" value="UniProtKB-KW"/>
</dbReference>
<dbReference type="CDD" id="cd01700">
    <property type="entry name" value="PolY_Pol_V_umuC"/>
    <property type="match status" value="1"/>
</dbReference>
<keyword evidence="2" id="KW-0227">DNA damage</keyword>
<dbReference type="InterPro" id="IPR043502">
    <property type="entry name" value="DNA/RNA_pol_sf"/>
</dbReference>
<evidence type="ECO:0000256" key="5">
    <source>
        <dbReference type="ARBA" id="ARBA00023236"/>
    </source>
</evidence>
<dbReference type="Pfam" id="PF11799">
    <property type="entry name" value="IMS_C"/>
    <property type="match status" value="1"/>
</dbReference>
<dbReference type="Pfam" id="PF13438">
    <property type="entry name" value="DUF4113"/>
    <property type="match status" value="1"/>
</dbReference>
<dbReference type="EMBL" id="JPRD01000015">
    <property type="protein sequence ID" value="KIF53130.1"/>
    <property type="molecule type" value="Genomic_DNA"/>
</dbReference>
<comment type="similarity">
    <text evidence="1">Belongs to the DNA polymerase type-Y family.</text>
</comment>
<dbReference type="GO" id="GO:0005829">
    <property type="term" value="C:cytosol"/>
    <property type="evidence" value="ECO:0007669"/>
    <property type="project" value="TreeGrafter"/>
</dbReference>
<name>A0A0C1Z800_9VIBR</name>
<dbReference type="Proteomes" id="UP000031586">
    <property type="component" value="Unassembled WGS sequence"/>
</dbReference>